<dbReference type="PANTHER" id="PTHR30489">
    <property type="entry name" value="LIPOPROTEIN-RELEASING SYSTEM TRANSMEMBRANE PROTEIN LOLE"/>
    <property type="match status" value="1"/>
</dbReference>
<keyword evidence="1" id="KW-1133">Transmembrane helix</keyword>
<gene>
    <name evidence="3" type="ORF">S03H2_49361</name>
</gene>
<feature type="non-terminal residue" evidence="3">
    <location>
        <position position="237"/>
    </location>
</feature>
<dbReference type="EMBL" id="BARU01031184">
    <property type="protein sequence ID" value="GAH71803.1"/>
    <property type="molecule type" value="Genomic_DNA"/>
</dbReference>
<keyword evidence="1" id="KW-0812">Transmembrane</keyword>
<protein>
    <recommendedName>
        <fullName evidence="2">MacB-like periplasmic core domain-containing protein</fullName>
    </recommendedName>
</protein>
<sequence>MKKFIKLAWRNIWRNWRRTILTSLAVAFGMISIIFTYSYIEGVTESIYRNLIETELGHVKIASREFLRLERVMPRDQLVYNAQNVEAGISSLPGISTMTERIKFRLILSSEDKNEPSLGVGINPEQEKNLFDLRQHLIQGSYFQGSSAEMLIGDGLAQKLGVSVGDELLAVTTDINYSTYALTFTVAGIFKTGFSFMDKSFIYIPIEKAQEMLDCQGAVHEILLLLEDPEKATEISS</sequence>
<dbReference type="PANTHER" id="PTHR30489:SF0">
    <property type="entry name" value="LIPOPROTEIN-RELEASING SYSTEM TRANSMEMBRANE PROTEIN LOLE"/>
    <property type="match status" value="1"/>
</dbReference>
<comment type="caution">
    <text evidence="3">The sequence shown here is derived from an EMBL/GenBank/DDBJ whole genome shotgun (WGS) entry which is preliminary data.</text>
</comment>
<feature type="domain" description="MacB-like periplasmic core" evidence="2">
    <location>
        <begin position="19"/>
        <end position="235"/>
    </location>
</feature>
<dbReference type="Pfam" id="PF12704">
    <property type="entry name" value="MacB_PCD"/>
    <property type="match status" value="1"/>
</dbReference>
<proteinExistence type="predicted"/>
<dbReference type="InterPro" id="IPR025857">
    <property type="entry name" value="MacB_PCD"/>
</dbReference>
<dbReference type="GO" id="GO:0044874">
    <property type="term" value="P:lipoprotein localization to outer membrane"/>
    <property type="evidence" value="ECO:0007669"/>
    <property type="project" value="TreeGrafter"/>
</dbReference>
<evidence type="ECO:0000259" key="2">
    <source>
        <dbReference type="Pfam" id="PF12704"/>
    </source>
</evidence>
<organism evidence="3">
    <name type="scientific">marine sediment metagenome</name>
    <dbReference type="NCBI Taxonomy" id="412755"/>
    <lineage>
        <taxon>unclassified sequences</taxon>
        <taxon>metagenomes</taxon>
        <taxon>ecological metagenomes</taxon>
    </lineage>
</organism>
<dbReference type="InterPro" id="IPR051447">
    <property type="entry name" value="Lipoprotein-release_system"/>
</dbReference>
<reference evidence="3" key="1">
    <citation type="journal article" date="2014" name="Front. Microbiol.">
        <title>High frequency of phylogenetically diverse reductive dehalogenase-homologous genes in deep subseafloor sedimentary metagenomes.</title>
        <authorList>
            <person name="Kawai M."/>
            <person name="Futagami T."/>
            <person name="Toyoda A."/>
            <person name="Takaki Y."/>
            <person name="Nishi S."/>
            <person name="Hori S."/>
            <person name="Arai W."/>
            <person name="Tsubouchi T."/>
            <person name="Morono Y."/>
            <person name="Uchiyama I."/>
            <person name="Ito T."/>
            <person name="Fujiyama A."/>
            <person name="Inagaki F."/>
            <person name="Takami H."/>
        </authorList>
    </citation>
    <scope>NUCLEOTIDE SEQUENCE</scope>
    <source>
        <strain evidence="3">Expedition CK06-06</strain>
    </source>
</reference>
<feature type="transmembrane region" description="Helical" evidence="1">
    <location>
        <begin position="20"/>
        <end position="40"/>
    </location>
</feature>
<dbReference type="AlphaFoldDB" id="X1JPT3"/>
<evidence type="ECO:0000256" key="1">
    <source>
        <dbReference type="SAM" id="Phobius"/>
    </source>
</evidence>
<keyword evidence="1" id="KW-0472">Membrane</keyword>
<accession>X1JPT3</accession>
<dbReference type="GO" id="GO:0098797">
    <property type="term" value="C:plasma membrane protein complex"/>
    <property type="evidence" value="ECO:0007669"/>
    <property type="project" value="TreeGrafter"/>
</dbReference>
<name>X1JPT3_9ZZZZ</name>
<evidence type="ECO:0000313" key="3">
    <source>
        <dbReference type="EMBL" id="GAH71803.1"/>
    </source>
</evidence>